<sequence>MSNVEVLPQERTYSTIRCEQSDQSRTFWCHMHAGGIEPGQRACFTPQLVSDICAWQRVVGDRLRLDHDDAGYVAPHVVLASDSDVFNLGGDLDLFIRHIRAGDRNGLLDYARACVRGVHAFHNGLGVHAQTIALVQGDALGGGFEAALSCHTIVAEDGVGMGLPEVLFDLFPGMGAFSFLSQRIGPVRAEQMMLDGNVYDVRELQRMGVVDMVVPRGQGVAVVQDLIRNRQRTSRARRAMREVREVRELVTPVTLDELMRVTEIWVDTALKLEHRSLRTMERLVRAQTRRGGGGNEAIPQRM</sequence>
<dbReference type="NCBIfam" id="NF006452">
    <property type="entry name" value="PRK08788.1"/>
    <property type="match status" value="1"/>
</dbReference>
<keyword evidence="3" id="KW-1185">Reference proteome</keyword>
<dbReference type="GO" id="GO:0003824">
    <property type="term" value="F:catalytic activity"/>
    <property type="evidence" value="ECO:0007669"/>
    <property type="project" value="UniProtKB-ARBA"/>
</dbReference>
<accession>A0A4R3L4K1</accession>
<evidence type="ECO:0000313" key="2">
    <source>
        <dbReference type="EMBL" id="TCS94509.1"/>
    </source>
</evidence>
<evidence type="ECO:0000313" key="3">
    <source>
        <dbReference type="Proteomes" id="UP000294599"/>
    </source>
</evidence>
<name>A0A4R3L4K1_9GAMM</name>
<protein>
    <submittedName>
        <fullName evidence="2">DSF synthase</fullName>
    </submittedName>
</protein>
<dbReference type="SUPFAM" id="SSF52096">
    <property type="entry name" value="ClpP/crotonase"/>
    <property type="match status" value="1"/>
</dbReference>
<dbReference type="InterPro" id="IPR029045">
    <property type="entry name" value="ClpP/crotonase-like_dom_sf"/>
</dbReference>
<dbReference type="RefSeq" id="WP_123521512.1">
    <property type="nucleotide sequence ID" value="NZ_JBHLWF010000081.1"/>
</dbReference>
<reference evidence="2 3" key="1">
    <citation type="submission" date="2019-03" db="EMBL/GenBank/DDBJ databases">
        <title>Genomic Encyclopedia of Type Strains, Phase IV (KMG-IV): sequencing the most valuable type-strain genomes for metagenomic binning, comparative biology and taxonomic classification.</title>
        <authorList>
            <person name="Goeker M."/>
        </authorList>
    </citation>
    <scope>NUCLEOTIDE SEQUENCE [LARGE SCALE GENOMIC DNA]</scope>
    <source>
        <strain evidence="2 3">DSM 21944</strain>
    </source>
</reference>
<dbReference type="Pfam" id="PF00378">
    <property type="entry name" value="ECH_1"/>
    <property type="match status" value="1"/>
</dbReference>
<comment type="caution">
    <text evidence="2">The sequence shown here is derived from an EMBL/GenBank/DDBJ whole genome shotgun (WGS) entry which is preliminary data.</text>
</comment>
<evidence type="ECO:0000256" key="1">
    <source>
        <dbReference type="ARBA" id="ARBA00005254"/>
    </source>
</evidence>
<proteinExistence type="inferred from homology"/>
<dbReference type="Gene3D" id="3.90.226.10">
    <property type="entry name" value="2-enoyl-CoA Hydratase, Chain A, domain 1"/>
    <property type="match status" value="1"/>
</dbReference>
<organism evidence="2 3">
    <name type="scientific">Pseudofulvimonas gallinarii</name>
    <dbReference type="NCBI Taxonomy" id="634155"/>
    <lineage>
        <taxon>Bacteria</taxon>
        <taxon>Pseudomonadati</taxon>
        <taxon>Pseudomonadota</taxon>
        <taxon>Gammaproteobacteria</taxon>
        <taxon>Lysobacterales</taxon>
        <taxon>Rhodanobacteraceae</taxon>
        <taxon>Pseudofulvimonas</taxon>
    </lineage>
</organism>
<gene>
    <name evidence="2" type="ORF">EDC25_12128</name>
</gene>
<dbReference type="GO" id="GO:0006635">
    <property type="term" value="P:fatty acid beta-oxidation"/>
    <property type="evidence" value="ECO:0007669"/>
    <property type="project" value="TreeGrafter"/>
</dbReference>
<dbReference type="Proteomes" id="UP000294599">
    <property type="component" value="Unassembled WGS sequence"/>
</dbReference>
<dbReference type="EMBL" id="SMAF01000021">
    <property type="protein sequence ID" value="TCS94509.1"/>
    <property type="molecule type" value="Genomic_DNA"/>
</dbReference>
<comment type="similarity">
    <text evidence="1">Belongs to the enoyl-CoA hydratase/isomerase family.</text>
</comment>
<dbReference type="OrthoDB" id="9802362at2"/>
<dbReference type="CDD" id="cd06558">
    <property type="entry name" value="crotonase-like"/>
    <property type="match status" value="1"/>
</dbReference>
<dbReference type="PANTHER" id="PTHR11941:SF54">
    <property type="entry name" value="ENOYL-COA HYDRATASE, MITOCHONDRIAL"/>
    <property type="match status" value="1"/>
</dbReference>
<dbReference type="InterPro" id="IPR001753">
    <property type="entry name" value="Enoyl-CoA_hydra/iso"/>
</dbReference>
<dbReference type="Gene3D" id="6.20.390.30">
    <property type="match status" value="1"/>
</dbReference>
<dbReference type="PANTHER" id="PTHR11941">
    <property type="entry name" value="ENOYL-COA HYDRATASE-RELATED"/>
    <property type="match status" value="1"/>
</dbReference>
<dbReference type="AlphaFoldDB" id="A0A4R3L4K1"/>